<dbReference type="AlphaFoldDB" id="D1PA68"/>
<dbReference type="PaxDb" id="537011-PREVCOP_04093"/>
<evidence type="ECO:0000313" key="2">
    <source>
        <dbReference type="Proteomes" id="UP000004477"/>
    </source>
</evidence>
<comment type="caution">
    <text evidence="1">The sequence shown here is derived from an EMBL/GenBank/DDBJ whole genome shotgun (WGS) entry which is preliminary data.</text>
</comment>
<evidence type="ECO:0000313" key="1">
    <source>
        <dbReference type="EMBL" id="EFB36397.1"/>
    </source>
</evidence>
<sequence>MIRLVSINKNGCFAVFIIWGAIKKTRAAIFSDNCSTFNRY</sequence>
<proteinExistence type="predicted"/>
<keyword evidence="2" id="KW-1185">Reference proteome</keyword>
<dbReference type="HOGENOM" id="CLU_3294207_0_0_10"/>
<dbReference type="EMBL" id="ACBX02000006">
    <property type="protein sequence ID" value="EFB36397.1"/>
    <property type="molecule type" value="Genomic_DNA"/>
</dbReference>
<accession>D1PA68</accession>
<reference evidence="1" key="1">
    <citation type="submission" date="2009-11" db="EMBL/GenBank/DDBJ databases">
        <authorList>
            <person name="Weinstock G."/>
            <person name="Sodergren E."/>
            <person name="Clifton S."/>
            <person name="Fulton L."/>
            <person name="Fulton B."/>
            <person name="Courtney L."/>
            <person name="Fronick C."/>
            <person name="Harrison M."/>
            <person name="Strong C."/>
            <person name="Farmer C."/>
            <person name="Delahaunty K."/>
            <person name="Markovic C."/>
            <person name="Hall O."/>
            <person name="Minx P."/>
            <person name="Tomlinson C."/>
            <person name="Mitreva M."/>
            <person name="Nelson J."/>
            <person name="Hou S."/>
            <person name="Wollam A."/>
            <person name="Pepin K.H."/>
            <person name="Johnson M."/>
            <person name="Bhonagiri V."/>
            <person name="Nash W.E."/>
            <person name="Warren W."/>
            <person name="Chinwalla A."/>
            <person name="Mardis E.R."/>
            <person name="Wilson R.K."/>
        </authorList>
    </citation>
    <scope>NUCLEOTIDE SEQUENCE [LARGE SCALE GENOMIC DNA]</scope>
    <source>
        <strain evidence="1">DSM 18205</strain>
    </source>
</reference>
<gene>
    <name evidence="1" type="ORF">PREVCOP_04093</name>
</gene>
<organism evidence="1 2">
    <name type="scientific">Segatella copri DSM 18205</name>
    <dbReference type="NCBI Taxonomy" id="537011"/>
    <lineage>
        <taxon>Bacteria</taxon>
        <taxon>Pseudomonadati</taxon>
        <taxon>Bacteroidota</taxon>
        <taxon>Bacteroidia</taxon>
        <taxon>Bacteroidales</taxon>
        <taxon>Prevotellaceae</taxon>
        <taxon>Segatella</taxon>
    </lineage>
</organism>
<protein>
    <submittedName>
        <fullName evidence="1">Uncharacterized protein</fullName>
    </submittedName>
</protein>
<dbReference type="Proteomes" id="UP000004477">
    <property type="component" value="Unassembled WGS sequence"/>
</dbReference>
<name>D1PA68_9BACT</name>